<feature type="region of interest" description="Disordered" evidence="1">
    <location>
        <begin position="832"/>
        <end position="869"/>
    </location>
</feature>
<reference evidence="3" key="1">
    <citation type="journal article" date="2015" name="Genome Announc.">
        <title>Draft genome sequence of the cellulolytic fungus Chaetomium globosum.</title>
        <authorList>
            <person name="Cuomo C.A."/>
            <person name="Untereiner W.A."/>
            <person name="Ma L.-J."/>
            <person name="Grabherr M."/>
            <person name="Birren B.W."/>
        </authorList>
    </citation>
    <scope>NUCLEOTIDE SEQUENCE [LARGE SCALE GENOMIC DNA]</scope>
    <source>
        <strain evidence="3">ATCC 6205 / CBS 148.51 / DSM 1962 / NBRC 6347 / NRRL 1970</strain>
    </source>
</reference>
<dbReference type="GeneID" id="4388656"/>
<proteinExistence type="predicted"/>
<evidence type="ECO:0000313" key="3">
    <source>
        <dbReference type="Proteomes" id="UP000001056"/>
    </source>
</evidence>
<gene>
    <name evidence="2" type="ORF">CHGG_02526</name>
</gene>
<evidence type="ECO:0000313" key="2">
    <source>
        <dbReference type="EMBL" id="EAQ90591.1"/>
    </source>
</evidence>
<dbReference type="AlphaFoldDB" id="Q2HB78"/>
<dbReference type="OrthoDB" id="5081713at2759"/>
<feature type="compositionally biased region" description="Acidic residues" evidence="1">
    <location>
        <begin position="459"/>
        <end position="526"/>
    </location>
</feature>
<dbReference type="InParanoid" id="Q2HB78"/>
<feature type="region of interest" description="Disordered" evidence="1">
    <location>
        <begin position="440"/>
        <end position="644"/>
    </location>
</feature>
<dbReference type="RefSeq" id="XP_001229042.1">
    <property type="nucleotide sequence ID" value="XM_001229041.1"/>
</dbReference>
<keyword evidence="3" id="KW-1185">Reference proteome</keyword>
<dbReference type="VEuPathDB" id="FungiDB:CHGG_02526"/>
<feature type="compositionally biased region" description="Acidic residues" evidence="1">
    <location>
        <begin position="558"/>
        <end position="575"/>
    </location>
</feature>
<accession>Q2HB78</accession>
<evidence type="ECO:0000256" key="1">
    <source>
        <dbReference type="SAM" id="MobiDB-lite"/>
    </source>
</evidence>
<dbReference type="HOGENOM" id="CLU_325964_0_0_1"/>
<protein>
    <submittedName>
        <fullName evidence="2">Uncharacterized protein</fullName>
    </submittedName>
</protein>
<name>Q2HB78_CHAGB</name>
<sequence>MKVEDLEQNGIALSEAPAREGDLPRHIERVRAFLLDFACTLVDGLDEDGDVCIEDYVLERRDLGYTDRELREEYKTIRDDARILHWGRDREAEWQTFFLMNFFRPLLTFTPPVFILTSTSAARAKFYYEFFESAQSRPWTLFRKKREDSDDDREKGFRQDDRENLTEPKPDWVAFFPIYNFPGERIPTSTRWQLMKDPKPAIVENFSPATLQHLARHGVQSNTANIFRKDQTLENVLLSDCLCFPWLIVEHKKAGEMALEEKCHCQAANAGTAAVMMLETLARIVPGVEEHTANEYIPPVVTMTTVDKIVRVWITYCCEPQSDDGKDTTKYKMACIWHGDMTLVSDLIKLRAILENTHTWAMREQRPRISAYIDLWKYKYPMTTTAAATGQREVEDDQATPASLAPSLAHLTLQPRPGDLVPVPPVGEQVREAVLASLDDGMSTPELGSEGSGGGDELGSGDELESEDDLDAEEGLGCLEDVEDEEDMKSEEDVESEEDMESEEDVENEEGVGSEDNVESEEDVSNEETLGVEENSGREESLDTGDESTRAGSSGPEELAEEEESTGGDLTDDEPLTWAGDLTWGHQTIEEEPAMEEQPAAEESPVPREPTTREEPAVEEPPSTPPRPQHSTSPKPQLPGSRVLQDFAFGARVPGVTHQNTGPSHYWDQLRPLPETTTRFGDTQTPLRNREIFKKGIYLPYAWARGGRIKVKLPDPGSKYNIPVPPPAAPVPAPRGLTRFESVARSWTDTPTRDGNDDELTNTRFEFKSANAKPVELKPAQFRFSFAASGTPPTWPLTSIAQGTTMPPNPPSLGNNNTTGPFWKPPPGGVDSGCPGSPSAGRSTSIFSTEGMRGALPPTPEPTPGRERDKLLFTMWFPLYEGPV</sequence>
<organism evidence="2 3">
    <name type="scientific">Chaetomium globosum (strain ATCC 6205 / CBS 148.51 / DSM 1962 / NBRC 6347 / NRRL 1970)</name>
    <name type="common">Soil fungus</name>
    <dbReference type="NCBI Taxonomy" id="306901"/>
    <lineage>
        <taxon>Eukaryota</taxon>
        <taxon>Fungi</taxon>
        <taxon>Dikarya</taxon>
        <taxon>Ascomycota</taxon>
        <taxon>Pezizomycotina</taxon>
        <taxon>Sordariomycetes</taxon>
        <taxon>Sordariomycetidae</taxon>
        <taxon>Sordariales</taxon>
        <taxon>Chaetomiaceae</taxon>
        <taxon>Chaetomium</taxon>
    </lineage>
</organism>
<dbReference type="Proteomes" id="UP000001056">
    <property type="component" value="Unassembled WGS sequence"/>
</dbReference>
<dbReference type="EMBL" id="CH408030">
    <property type="protein sequence ID" value="EAQ90591.1"/>
    <property type="molecule type" value="Genomic_DNA"/>
</dbReference>
<dbReference type="eggNOG" id="ENOG502SUM9">
    <property type="taxonomic scope" value="Eukaryota"/>
</dbReference>